<dbReference type="Proteomes" id="UP000217083">
    <property type="component" value="Unassembled WGS sequence"/>
</dbReference>
<evidence type="ECO:0000256" key="1">
    <source>
        <dbReference type="SAM" id="Phobius"/>
    </source>
</evidence>
<reference evidence="3" key="1">
    <citation type="submission" date="2017-08" db="EMBL/GenBank/DDBJ databases">
        <authorList>
            <person name="Huang Z."/>
        </authorList>
    </citation>
    <scope>NUCLEOTIDE SEQUENCE [LARGE SCALE GENOMIC DNA]</scope>
    <source>
        <strain evidence="3">SA5d-4</strain>
    </source>
</reference>
<feature type="transmembrane region" description="Helical" evidence="1">
    <location>
        <begin position="66"/>
        <end position="87"/>
    </location>
</feature>
<comment type="caution">
    <text evidence="2">The sequence shown here is derived from an EMBL/GenBank/DDBJ whole genome shotgun (WGS) entry which is preliminary data.</text>
</comment>
<feature type="transmembrane region" description="Helical" evidence="1">
    <location>
        <begin position="99"/>
        <end position="122"/>
    </location>
</feature>
<keyword evidence="1" id="KW-0472">Membrane</keyword>
<organism evidence="2 3">
    <name type="scientific">Lottiidibacillus patelloidae</name>
    <dbReference type="NCBI Taxonomy" id="2670334"/>
    <lineage>
        <taxon>Bacteria</taxon>
        <taxon>Bacillati</taxon>
        <taxon>Bacillota</taxon>
        <taxon>Bacilli</taxon>
        <taxon>Bacillales</taxon>
        <taxon>Bacillaceae</taxon>
        <taxon>Lottiidibacillus</taxon>
    </lineage>
</organism>
<keyword evidence="3" id="KW-1185">Reference proteome</keyword>
<protein>
    <submittedName>
        <fullName evidence="2">Uncharacterized protein</fullName>
    </submittedName>
</protein>
<keyword evidence="1" id="KW-1133">Transmembrane helix</keyword>
<dbReference type="RefSeq" id="WP_094921403.1">
    <property type="nucleotide sequence ID" value="NZ_NPIA01000001.1"/>
</dbReference>
<evidence type="ECO:0000313" key="2">
    <source>
        <dbReference type="EMBL" id="OZM58467.1"/>
    </source>
</evidence>
<name>A0A263BYV7_9BACI</name>
<dbReference type="EMBL" id="NPIA01000001">
    <property type="protein sequence ID" value="OZM58467.1"/>
    <property type="molecule type" value="Genomic_DNA"/>
</dbReference>
<dbReference type="AlphaFoldDB" id="A0A263BYV7"/>
<feature type="transmembrane region" description="Helical" evidence="1">
    <location>
        <begin position="7"/>
        <end position="25"/>
    </location>
</feature>
<keyword evidence="1" id="KW-0812">Transmembrane</keyword>
<evidence type="ECO:0000313" key="3">
    <source>
        <dbReference type="Proteomes" id="UP000217083"/>
    </source>
</evidence>
<proteinExistence type="predicted"/>
<sequence>MHNKIQIIVTYVFVIIFLGLAIKGIKLEATGYSWNGTMYVAIVTPSFTLVGGLLFWLYYNRNKVLLITWIALTVINIVLIELGIIHYGGPYGDYETFAFYWGITSLLFFIITGIISLILKFLSIIKV</sequence>
<reference evidence="2 3" key="2">
    <citation type="submission" date="2017-09" db="EMBL/GenBank/DDBJ databases">
        <title>Bacillus patelloidae sp. nov., isolated from the intestinal tract of a marine limpet.</title>
        <authorList>
            <person name="Liu R."/>
            <person name="Dong C."/>
            <person name="Shao Z."/>
        </authorList>
    </citation>
    <scope>NUCLEOTIDE SEQUENCE [LARGE SCALE GENOMIC DNA]</scope>
    <source>
        <strain evidence="2 3">SA5d-4</strain>
    </source>
</reference>
<accession>A0A263BYV7</accession>
<feature type="transmembrane region" description="Helical" evidence="1">
    <location>
        <begin position="37"/>
        <end position="59"/>
    </location>
</feature>
<gene>
    <name evidence="2" type="ORF">CIB95_02550</name>
</gene>